<gene>
    <name evidence="2" type="ORF">Cadr_000012699</name>
</gene>
<dbReference type="Proteomes" id="UP000299084">
    <property type="component" value="Unassembled WGS sequence"/>
</dbReference>
<comment type="similarity">
    <text evidence="1">Belongs to the FAM216 family.</text>
</comment>
<dbReference type="KEGG" id="cdk:105089767"/>
<sequence length="163" mass="18271">MNTSFLKRGYYNTGCKMKMGEKQRRQQQLRNAPQIPRIRVPPSASDTSLLKDLSRGQQRYFHSIMRIYDSRPQWAALQARYIHSLQEQQLLGYITQREALACAAVLRASTERAAAKAASQGILPRKASGVASTRRSALPVAAVRPKAQSTGLRSPRIKALHKL</sequence>
<evidence type="ECO:0000256" key="1">
    <source>
        <dbReference type="ARBA" id="ARBA00008615"/>
    </source>
</evidence>
<accession>A0A5N4D929</accession>
<evidence type="ECO:0000313" key="3">
    <source>
        <dbReference type="Proteomes" id="UP000299084"/>
    </source>
</evidence>
<proteinExistence type="inferred from homology"/>
<organism evidence="2 3">
    <name type="scientific">Camelus dromedarius</name>
    <name type="common">Dromedary</name>
    <name type="synonym">Arabian camel</name>
    <dbReference type="NCBI Taxonomy" id="9838"/>
    <lineage>
        <taxon>Eukaryota</taxon>
        <taxon>Metazoa</taxon>
        <taxon>Chordata</taxon>
        <taxon>Craniata</taxon>
        <taxon>Vertebrata</taxon>
        <taxon>Euteleostomi</taxon>
        <taxon>Mammalia</taxon>
        <taxon>Eutheria</taxon>
        <taxon>Laurasiatheria</taxon>
        <taxon>Artiodactyla</taxon>
        <taxon>Tylopoda</taxon>
        <taxon>Camelidae</taxon>
        <taxon>Camelus</taxon>
    </lineage>
</organism>
<dbReference type="OrthoDB" id="9902980at2759"/>
<dbReference type="PANTHER" id="PTHR16476:SF3">
    <property type="entry name" value="PROTEIN FAM216B"/>
    <property type="match status" value="1"/>
</dbReference>
<dbReference type="PANTHER" id="PTHR16476">
    <property type="entry name" value="FAMILY WITH SEQUENCE SIMILARITY 216 MEMBER A"/>
    <property type="match status" value="1"/>
</dbReference>
<reference evidence="2 3" key="1">
    <citation type="journal article" date="2019" name="Mol. Ecol. Resour.">
        <title>Improving Illumina assemblies with Hi-C and long reads: an example with the North African dromedary.</title>
        <authorList>
            <person name="Elbers J.P."/>
            <person name="Rogers M.F."/>
            <person name="Perelman P.L."/>
            <person name="Proskuryakova A.A."/>
            <person name="Serdyukova N.A."/>
            <person name="Johnson W.E."/>
            <person name="Horin P."/>
            <person name="Corander J."/>
            <person name="Murphy D."/>
            <person name="Burger P.A."/>
        </authorList>
    </citation>
    <scope>NUCLEOTIDE SEQUENCE [LARGE SCALE GENOMIC DNA]</scope>
    <source>
        <strain evidence="2">Drom800</strain>
        <tissue evidence="2">Blood</tissue>
    </source>
</reference>
<name>A0A5N4D929_CAMDR</name>
<dbReference type="AlphaFoldDB" id="A0A5N4D929"/>
<dbReference type="Pfam" id="PF15107">
    <property type="entry name" value="FAM216B"/>
    <property type="match status" value="1"/>
</dbReference>
<comment type="caution">
    <text evidence="2">The sequence shown here is derived from an EMBL/GenBank/DDBJ whole genome shotgun (WGS) entry which is preliminary data.</text>
</comment>
<protein>
    <submittedName>
        <fullName evidence="2">Protein FAM216B</fullName>
    </submittedName>
</protein>
<dbReference type="EMBL" id="JWIN03000014">
    <property type="protein sequence ID" value="KAB1267684.1"/>
    <property type="molecule type" value="Genomic_DNA"/>
</dbReference>
<evidence type="ECO:0000313" key="2">
    <source>
        <dbReference type="EMBL" id="KAB1267684.1"/>
    </source>
</evidence>
<keyword evidence="3" id="KW-1185">Reference proteome</keyword>
<dbReference type="STRING" id="9838.ENSCDRP00005013482"/>
<dbReference type="InterPro" id="IPR029373">
    <property type="entry name" value="FAM216"/>
</dbReference>